<dbReference type="InterPro" id="IPR037066">
    <property type="entry name" value="Plug_dom_sf"/>
</dbReference>
<dbReference type="Pfam" id="PF00593">
    <property type="entry name" value="TonB_dep_Rec_b-barrel"/>
    <property type="match status" value="1"/>
</dbReference>
<organism evidence="16">
    <name type="scientific">Herbaspirillum huttiense subsp. nephrolepidis</name>
    <dbReference type="NCBI Taxonomy" id="3075126"/>
    <lineage>
        <taxon>Bacteria</taxon>
        <taxon>Pseudomonadati</taxon>
        <taxon>Pseudomonadota</taxon>
        <taxon>Betaproteobacteria</taxon>
        <taxon>Burkholderiales</taxon>
        <taxon>Oxalobacteraceae</taxon>
        <taxon>Herbaspirillum</taxon>
    </lineage>
</organism>
<dbReference type="Pfam" id="PF07715">
    <property type="entry name" value="Plug"/>
    <property type="match status" value="1"/>
</dbReference>
<comment type="subcellular location">
    <subcellularLocation>
        <location evidence="1 10">Cell outer membrane</location>
        <topology evidence="1 10">Multi-pass membrane protein</topology>
    </subcellularLocation>
</comment>
<feature type="compositionally biased region" description="Polar residues" evidence="12">
    <location>
        <begin position="687"/>
        <end position="704"/>
    </location>
</feature>
<gene>
    <name evidence="16" type="ORF">RJN63_25520</name>
</gene>
<evidence type="ECO:0000256" key="2">
    <source>
        <dbReference type="ARBA" id="ARBA00009810"/>
    </source>
</evidence>
<evidence type="ECO:0000313" key="16">
    <source>
        <dbReference type="EMBL" id="MDT0340214.1"/>
    </source>
</evidence>
<feature type="signal peptide" evidence="13">
    <location>
        <begin position="1"/>
        <end position="30"/>
    </location>
</feature>
<feature type="domain" description="TonB-dependent receptor-like beta-barrel" evidence="14">
    <location>
        <begin position="446"/>
        <end position="896"/>
    </location>
</feature>
<evidence type="ECO:0000256" key="13">
    <source>
        <dbReference type="SAM" id="SignalP"/>
    </source>
</evidence>
<sequence length="933" mass="100589">MSYRSGSPQYRRLSLMSLAMLSVLPLLARAADDAAPPAATAQADGVPAAQDGSVKRLDSVVVTRKRSQTSAAVAGKQVEERVMDSVTREQVERLPDSTVTDVVKRVAGVSVSFNPDNVNGRDKAQFIAIRGLDGSYNNVTINGAPLASVDQTTRSARTNMLPASMVKEVQVFKTWTPDMDPNAVGGSVNIVSRSAFDNGGKPMFSATGALGHAGGSGKVASGAEGLAKKSDVTFSNTFGPDNRFGYVISANFEKENTVSIGHMTTDNIFYNYYNANGSIANPAASGGPNTGNGFPVPQQFKYWQHLKNSETSGFNAKLEGRFTPDVYGFLGFGYNSDSTHILRNETFIDDSRSTGNNPVLNQSATSGQFARGEAEAGYAASTIKRTTSALQGGLDWKLDDSQVLSLRSSYSQAQHREPRELAKYIFANFAYPGAGSAPVLSGTNALGMSYNTSGFEPSVALNNPSNFTNLNNWQAYYWRKEMVSIDDQVGDVKLDYRWNMDQDARGLGAGVGVDYRRLEHSYDYVNNQYFPTSGGLTLAGNGSVSGTIMPYSGGLPFILVNGAQAWQQFAANQGQIAASSANSVNSLQSNYAHSEQTAALYAMGSYRTDRWSALFGLRQDNTNLSTTGNVRNVSNGSTTWVSQTKDSSYNYLLPAASLVFSATDAVKLKLAASQTIGRPNYDAYAPNTTISQNTDGSVTVTQGNPDIKPRESTNLDASAEWYLPNSSLVSLAVFNKKIKNEIYTLSSQGTLFYNGATRAASITQPVNASSSRINGVELSYVQSSLGWISPALQGLGFSANLSFLDGRLNAATSNGGTRTIQNLVNQPDQIRNLTVFYNYQKLDLSAAYNWTGRSLRLVDASLPSQDVYWQARKQIDLQARYDLGGGWRAFAEVANLTNSPVTSVTGPNKDQLKDTFSMGRMIWLGVNYSPKNL</sequence>
<keyword evidence="3 10" id="KW-0813">Transport</keyword>
<dbReference type="PROSITE" id="PS52016">
    <property type="entry name" value="TONB_DEPENDENT_REC_3"/>
    <property type="match status" value="1"/>
</dbReference>
<name>A0AAE4K695_9BURK</name>
<dbReference type="PANTHER" id="PTHR40980:SF4">
    <property type="entry name" value="TONB-DEPENDENT RECEPTOR-LIKE BETA-BARREL DOMAIN-CONTAINING PROTEIN"/>
    <property type="match status" value="1"/>
</dbReference>
<evidence type="ECO:0000256" key="11">
    <source>
        <dbReference type="RuleBase" id="RU003357"/>
    </source>
</evidence>
<dbReference type="NCBIfam" id="TIGR01782">
    <property type="entry name" value="TonB-Xanth-Caul"/>
    <property type="match status" value="1"/>
</dbReference>
<dbReference type="SUPFAM" id="SSF56935">
    <property type="entry name" value="Porins"/>
    <property type="match status" value="1"/>
</dbReference>
<dbReference type="Gene3D" id="2.170.130.10">
    <property type="entry name" value="TonB-dependent receptor, plug domain"/>
    <property type="match status" value="1"/>
</dbReference>
<dbReference type="GO" id="GO:0009279">
    <property type="term" value="C:cell outer membrane"/>
    <property type="evidence" value="ECO:0007669"/>
    <property type="project" value="UniProtKB-SubCell"/>
</dbReference>
<feature type="domain" description="TonB-dependent receptor plug" evidence="15">
    <location>
        <begin position="83"/>
        <end position="186"/>
    </location>
</feature>
<evidence type="ECO:0000256" key="1">
    <source>
        <dbReference type="ARBA" id="ARBA00004571"/>
    </source>
</evidence>
<keyword evidence="8 16" id="KW-0675">Receptor</keyword>
<dbReference type="RefSeq" id="WP_259432434.1">
    <property type="nucleotide sequence ID" value="NZ_JAVLSM010000018.1"/>
</dbReference>
<keyword evidence="6 11" id="KW-0798">TonB box</keyword>
<proteinExistence type="inferred from homology"/>
<evidence type="ECO:0000256" key="6">
    <source>
        <dbReference type="ARBA" id="ARBA00023077"/>
    </source>
</evidence>
<evidence type="ECO:0000256" key="8">
    <source>
        <dbReference type="ARBA" id="ARBA00023170"/>
    </source>
</evidence>
<evidence type="ECO:0000256" key="5">
    <source>
        <dbReference type="ARBA" id="ARBA00022692"/>
    </source>
</evidence>
<dbReference type="PANTHER" id="PTHR40980">
    <property type="entry name" value="PLUG DOMAIN-CONTAINING PROTEIN"/>
    <property type="match status" value="1"/>
</dbReference>
<feature type="region of interest" description="Disordered" evidence="12">
    <location>
        <begin position="687"/>
        <end position="709"/>
    </location>
</feature>
<dbReference type="InterPro" id="IPR010104">
    <property type="entry name" value="TonB_rcpt_bac"/>
</dbReference>
<evidence type="ECO:0000259" key="14">
    <source>
        <dbReference type="Pfam" id="PF00593"/>
    </source>
</evidence>
<evidence type="ECO:0000256" key="4">
    <source>
        <dbReference type="ARBA" id="ARBA00022452"/>
    </source>
</evidence>
<dbReference type="InterPro" id="IPR012910">
    <property type="entry name" value="Plug_dom"/>
</dbReference>
<dbReference type="Gene3D" id="2.40.170.20">
    <property type="entry name" value="TonB-dependent receptor, beta-barrel domain"/>
    <property type="match status" value="1"/>
</dbReference>
<evidence type="ECO:0000256" key="10">
    <source>
        <dbReference type="PROSITE-ProRule" id="PRU01360"/>
    </source>
</evidence>
<keyword evidence="9 10" id="KW-0998">Cell outer membrane</keyword>
<keyword evidence="4 10" id="KW-1134">Transmembrane beta strand</keyword>
<reference evidence="16" key="1">
    <citation type="submission" date="2023-02" db="EMBL/GenBank/DDBJ databases">
        <title>Description of Herbaspirillum huttiense subsp. nephrolepsisexaltata and Herbaspirillum huttiense subsp. lycopersicon.</title>
        <authorList>
            <person name="Poudel M."/>
            <person name="Sharma A."/>
            <person name="Goss E."/>
            <person name="Tapia J.H."/>
            <person name="Harmon C.M."/>
            <person name="Jones J.B."/>
        </authorList>
    </citation>
    <scope>NUCLEOTIDE SEQUENCE</scope>
    <source>
        <strain evidence="16">NC40101</strain>
    </source>
</reference>
<feature type="chain" id="PRO_5042177886" evidence="13">
    <location>
        <begin position="31"/>
        <end position="933"/>
    </location>
</feature>
<dbReference type="EMBL" id="JAVRAA010000019">
    <property type="protein sequence ID" value="MDT0340214.1"/>
    <property type="molecule type" value="Genomic_DNA"/>
</dbReference>
<evidence type="ECO:0000256" key="9">
    <source>
        <dbReference type="ARBA" id="ARBA00023237"/>
    </source>
</evidence>
<dbReference type="AlphaFoldDB" id="A0AAE4K695"/>
<accession>A0AAE4K695</accession>
<dbReference type="InterPro" id="IPR036942">
    <property type="entry name" value="Beta-barrel_TonB_sf"/>
</dbReference>
<protein>
    <submittedName>
        <fullName evidence="16">TonB-dependent receptor</fullName>
    </submittedName>
</protein>
<comment type="similarity">
    <text evidence="2 10 11">Belongs to the TonB-dependent receptor family.</text>
</comment>
<evidence type="ECO:0000256" key="7">
    <source>
        <dbReference type="ARBA" id="ARBA00023136"/>
    </source>
</evidence>
<evidence type="ECO:0000256" key="3">
    <source>
        <dbReference type="ARBA" id="ARBA00022448"/>
    </source>
</evidence>
<evidence type="ECO:0000256" key="12">
    <source>
        <dbReference type="SAM" id="MobiDB-lite"/>
    </source>
</evidence>
<comment type="caution">
    <text evidence="16">The sequence shown here is derived from an EMBL/GenBank/DDBJ whole genome shotgun (WGS) entry which is preliminary data.</text>
</comment>
<keyword evidence="5 10" id="KW-0812">Transmembrane</keyword>
<dbReference type="InterPro" id="IPR000531">
    <property type="entry name" value="Beta-barrel_TonB"/>
</dbReference>
<keyword evidence="13" id="KW-0732">Signal</keyword>
<evidence type="ECO:0000259" key="15">
    <source>
        <dbReference type="Pfam" id="PF07715"/>
    </source>
</evidence>
<keyword evidence="7 10" id="KW-0472">Membrane</keyword>
<dbReference type="InterPro" id="IPR039426">
    <property type="entry name" value="TonB-dep_rcpt-like"/>
</dbReference>